<dbReference type="EC" id="2.7.7.65" evidence="1"/>
<dbReference type="Proteomes" id="UP001556692">
    <property type="component" value="Unassembled WGS sequence"/>
</dbReference>
<dbReference type="EMBL" id="JBDPGJ010000001">
    <property type="protein sequence ID" value="MEX0405113.1"/>
    <property type="molecule type" value="Genomic_DNA"/>
</dbReference>
<keyword evidence="6" id="KW-0808">Transferase</keyword>
<keyword evidence="4" id="KW-1133">Transmembrane helix</keyword>
<dbReference type="InterPro" id="IPR000160">
    <property type="entry name" value="GGDEF_dom"/>
</dbReference>
<dbReference type="InterPro" id="IPR043128">
    <property type="entry name" value="Rev_trsase/Diguanyl_cyclase"/>
</dbReference>
<protein>
    <recommendedName>
        <fullName evidence="1">diguanylate cyclase</fullName>
        <ecNumber evidence="1">2.7.7.65</ecNumber>
    </recommendedName>
</protein>
<evidence type="ECO:0000313" key="6">
    <source>
        <dbReference type="EMBL" id="MEX0405113.1"/>
    </source>
</evidence>
<proteinExistence type="predicted"/>
<feature type="transmembrane region" description="Helical" evidence="4">
    <location>
        <begin position="151"/>
        <end position="171"/>
    </location>
</feature>
<dbReference type="CDD" id="cd01949">
    <property type="entry name" value="GGDEF"/>
    <property type="match status" value="1"/>
</dbReference>
<dbReference type="InterPro" id="IPR029787">
    <property type="entry name" value="Nucleotide_cyclase"/>
</dbReference>
<feature type="transmembrane region" description="Helical" evidence="4">
    <location>
        <begin position="103"/>
        <end position="121"/>
    </location>
</feature>
<dbReference type="Gene3D" id="3.30.70.270">
    <property type="match status" value="1"/>
</dbReference>
<feature type="region of interest" description="Disordered" evidence="3">
    <location>
        <begin position="396"/>
        <end position="419"/>
    </location>
</feature>
<comment type="catalytic activity">
    <reaction evidence="2">
        <text>2 GTP = 3',3'-c-di-GMP + 2 diphosphate</text>
        <dbReference type="Rhea" id="RHEA:24898"/>
        <dbReference type="ChEBI" id="CHEBI:33019"/>
        <dbReference type="ChEBI" id="CHEBI:37565"/>
        <dbReference type="ChEBI" id="CHEBI:58805"/>
        <dbReference type="EC" id="2.7.7.65"/>
    </reaction>
</comment>
<dbReference type="SUPFAM" id="SSF55073">
    <property type="entry name" value="Nucleotide cyclase"/>
    <property type="match status" value="1"/>
</dbReference>
<keyword evidence="4" id="KW-0812">Transmembrane</keyword>
<evidence type="ECO:0000313" key="7">
    <source>
        <dbReference type="Proteomes" id="UP001556692"/>
    </source>
</evidence>
<feature type="transmembrane region" description="Helical" evidence="4">
    <location>
        <begin position="43"/>
        <end position="64"/>
    </location>
</feature>
<gene>
    <name evidence="6" type="ORF">ABGN05_05495</name>
</gene>
<name>A0ABV3SFM3_9HYPH</name>
<keyword evidence="6" id="KW-0548">Nucleotidyltransferase</keyword>
<dbReference type="RefSeq" id="WP_367952964.1">
    <property type="nucleotide sequence ID" value="NZ_JBDPGJ010000001.1"/>
</dbReference>
<dbReference type="PANTHER" id="PTHR45138:SF9">
    <property type="entry name" value="DIGUANYLATE CYCLASE DGCM-RELATED"/>
    <property type="match status" value="1"/>
</dbReference>
<accession>A0ABV3SFM3</accession>
<evidence type="ECO:0000259" key="5">
    <source>
        <dbReference type="PROSITE" id="PS50887"/>
    </source>
</evidence>
<organism evidence="6 7">
    <name type="scientific">Aquibium pacificus</name>
    <dbReference type="NCBI Taxonomy" id="3153579"/>
    <lineage>
        <taxon>Bacteria</taxon>
        <taxon>Pseudomonadati</taxon>
        <taxon>Pseudomonadota</taxon>
        <taxon>Alphaproteobacteria</taxon>
        <taxon>Hyphomicrobiales</taxon>
        <taxon>Phyllobacteriaceae</taxon>
        <taxon>Aquibium</taxon>
    </lineage>
</organism>
<feature type="domain" description="GGDEF" evidence="5">
    <location>
        <begin position="254"/>
        <end position="390"/>
    </location>
</feature>
<dbReference type="GO" id="GO:0052621">
    <property type="term" value="F:diguanylate cyclase activity"/>
    <property type="evidence" value="ECO:0007669"/>
    <property type="project" value="UniProtKB-EC"/>
</dbReference>
<keyword evidence="7" id="KW-1185">Reference proteome</keyword>
<evidence type="ECO:0000256" key="4">
    <source>
        <dbReference type="SAM" id="Phobius"/>
    </source>
</evidence>
<dbReference type="NCBIfam" id="TIGR00254">
    <property type="entry name" value="GGDEF"/>
    <property type="match status" value="1"/>
</dbReference>
<evidence type="ECO:0000256" key="2">
    <source>
        <dbReference type="ARBA" id="ARBA00034247"/>
    </source>
</evidence>
<evidence type="ECO:0000256" key="3">
    <source>
        <dbReference type="SAM" id="MobiDB-lite"/>
    </source>
</evidence>
<dbReference type="PANTHER" id="PTHR45138">
    <property type="entry name" value="REGULATORY COMPONENTS OF SENSORY TRANSDUCTION SYSTEM"/>
    <property type="match status" value="1"/>
</dbReference>
<comment type="caution">
    <text evidence="6">The sequence shown here is derived from an EMBL/GenBank/DDBJ whole genome shotgun (WGS) entry which is preliminary data.</text>
</comment>
<sequence length="419" mass="46644">MSGPTVTLPMLESYLAETHKRLIFPHALEVLYGQQMETYRQKVMAKGLLPAVIIYNAFLVADLLLLPETALLAVGIHLALVTPIILIVTFLYSKVRRQWLRELTTTVIPFMMVAQIMFIYARNEGAAADQYQYLAVMIVIYMNVNQRFGFRLAVASTLLLMATYLAILLPGHSPFEVKFTGSCLMAAAAYLSLMANRRMEQDVRYNFLRRLRDQLRREGAEEVAKRDALTGLANRRKVDEVVETLWAADRQQDSLVAVVMADIDYFKPFNDRYGHAAGDLCLKRIAGALTTELRNERDLAARLGGEEFLLLLPYTDMSEAVRVAERVRRQIENVAIPHEACGPRGVVTASLGVAAGPVSAHPFTELFASADAALYAAKRNGRNQVWPPFVSKDNPVARLSGESVGEPRTSPLSCRAKAP</sequence>
<dbReference type="Pfam" id="PF00990">
    <property type="entry name" value="GGDEF"/>
    <property type="match status" value="1"/>
</dbReference>
<dbReference type="PROSITE" id="PS50887">
    <property type="entry name" value="GGDEF"/>
    <property type="match status" value="1"/>
</dbReference>
<feature type="transmembrane region" description="Helical" evidence="4">
    <location>
        <begin position="70"/>
        <end position="91"/>
    </location>
</feature>
<evidence type="ECO:0000256" key="1">
    <source>
        <dbReference type="ARBA" id="ARBA00012528"/>
    </source>
</evidence>
<keyword evidence="4" id="KW-0472">Membrane</keyword>
<dbReference type="SMART" id="SM00267">
    <property type="entry name" value="GGDEF"/>
    <property type="match status" value="1"/>
</dbReference>
<feature type="transmembrane region" description="Helical" evidence="4">
    <location>
        <begin position="127"/>
        <end position="144"/>
    </location>
</feature>
<dbReference type="InterPro" id="IPR050469">
    <property type="entry name" value="Diguanylate_Cyclase"/>
</dbReference>
<reference evidence="6 7" key="1">
    <citation type="submission" date="2024-05" db="EMBL/GenBank/DDBJ databases">
        <authorList>
            <person name="Jiang F."/>
        </authorList>
    </citation>
    <scope>NUCLEOTIDE SEQUENCE [LARGE SCALE GENOMIC DNA]</scope>
    <source>
        <strain evidence="6 7">LZ166</strain>
    </source>
</reference>